<dbReference type="Proteomes" id="UP000077755">
    <property type="component" value="Chromosome 1"/>
</dbReference>
<dbReference type="EMBL" id="CP093343">
    <property type="protein sequence ID" value="WOG81954.1"/>
    <property type="molecule type" value="Genomic_DNA"/>
</dbReference>
<dbReference type="AlphaFoldDB" id="A0A162B0T7"/>
<keyword evidence="3" id="KW-1185">Reference proteome</keyword>
<reference evidence="2" key="2">
    <citation type="submission" date="2022-03" db="EMBL/GenBank/DDBJ databases">
        <title>Draft title - Genomic analysis of global carrot germplasm unveils the trajectory of domestication and the origin of high carotenoid orange carrot.</title>
        <authorList>
            <person name="Iorizzo M."/>
            <person name="Ellison S."/>
            <person name="Senalik D."/>
            <person name="Macko-Podgorni A."/>
            <person name="Grzebelus D."/>
            <person name="Bostan H."/>
            <person name="Rolling W."/>
            <person name="Curaba J."/>
            <person name="Simon P."/>
        </authorList>
    </citation>
    <scope>NUCLEOTIDE SEQUENCE</scope>
    <source>
        <tissue evidence="2">Leaf</tissue>
    </source>
</reference>
<dbReference type="EMBL" id="LNRQ01000001">
    <property type="protein sequence ID" value="KZN08553.1"/>
    <property type="molecule type" value="Genomic_DNA"/>
</dbReference>
<dbReference type="Gramene" id="KZN08553">
    <property type="protein sequence ID" value="KZN08553"/>
    <property type="gene ID" value="DCAR_001083"/>
</dbReference>
<organism evidence="1">
    <name type="scientific">Daucus carota subsp. sativus</name>
    <name type="common">Carrot</name>
    <dbReference type="NCBI Taxonomy" id="79200"/>
    <lineage>
        <taxon>Eukaryota</taxon>
        <taxon>Viridiplantae</taxon>
        <taxon>Streptophyta</taxon>
        <taxon>Embryophyta</taxon>
        <taxon>Tracheophyta</taxon>
        <taxon>Spermatophyta</taxon>
        <taxon>Magnoliopsida</taxon>
        <taxon>eudicotyledons</taxon>
        <taxon>Gunneridae</taxon>
        <taxon>Pentapetalae</taxon>
        <taxon>asterids</taxon>
        <taxon>campanulids</taxon>
        <taxon>Apiales</taxon>
        <taxon>Apiaceae</taxon>
        <taxon>Apioideae</taxon>
        <taxon>Scandiceae</taxon>
        <taxon>Daucinae</taxon>
        <taxon>Daucus</taxon>
        <taxon>Daucus sect. Daucus</taxon>
    </lineage>
</organism>
<evidence type="ECO:0000313" key="3">
    <source>
        <dbReference type="Proteomes" id="UP000077755"/>
    </source>
</evidence>
<proteinExistence type="predicted"/>
<name>A0A162B0T7_DAUCS</name>
<protein>
    <submittedName>
        <fullName evidence="1">Uncharacterized protein</fullName>
    </submittedName>
</protein>
<reference evidence="1" key="1">
    <citation type="journal article" date="2016" name="Nat. Genet.">
        <title>A high-quality carrot genome assembly provides new insights into carotenoid accumulation and asterid genome evolution.</title>
        <authorList>
            <person name="Iorizzo M."/>
            <person name="Ellison S."/>
            <person name="Senalik D."/>
            <person name="Zeng P."/>
            <person name="Satapoomin P."/>
            <person name="Huang J."/>
            <person name="Bowman M."/>
            <person name="Iovene M."/>
            <person name="Sanseverino W."/>
            <person name="Cavagnaro P."/>
            <person name="Yildiz M."/>
            <person name="Macko-Podgorni A."/>
            <person name="Moranska E."/>
            <person name="Grzebelus E."/>
            <person name="Grzebelus D."/>
            <person name="Ashrafi H."/>
            <person name="Zheng Z."/>
            <person name="Cheng S."/>
            <person name="Spooner D."/>
            <person name="Van Deynze A."/>
            <person name="Simon P."/>
        </authorList>
    </citation>
    <scope>NUCLEOTIDE SEQUENCE [LARGE SCALE GENOMIC DNA]</scope>
    <source>
        <tissue evidence="1">Leaf</tissue>
    </source>
</reference>
<gene>
    <name evidence="1" type="ORF">DCAR_001083</name>
    <name evidence="2" type="ORF">DCAR_0101112</name>
</gene>
<evidence type="ECO:0000313" key="1">
    <source>
        <dbReference type="EMBL" id="KZN08553.1"/>
    </source>
</evidence>
<accession>A0A162B0T7</accession>
<evidence type="ECO:0000313" key="2">
    <source>
        <dbReference type="EMBL" id="WOG81954.1"/>
    </source>
</evidence>
<sequence length="54" mass="6446">MSWYLIINEDVNIQPLNQNLNPLHEATLNSFALESQVFEVQHEQKKGRWKFLHP</sequence>